<evidence type="ECO:0000256" key="4">
    <source>
        <dbReference type="SAM" id="MobiDB-lite"/>
    </source>
</evidence>
<dbReference type="HOGENOM" id="CLU_007446_0_0_1"/>
<dbReference type="InterPro" id="IPR050663">
    <property type="entry name" value="Ankyrin-SOCS_Box"/>
</dbReference>
<evidence type="ECO:0000313" key="5">
    <source>
        <dbReference type="EMBL" id="KEY69724.1"/>
    </source>
</evidence>
<evidence type="ECO:0000256" key="3">
    <source>
        <dbReference type="PROSITE-ProRule" id="PRU00023"/>
    </source>
</evidence>
<dbReference type="PROSITE" id="PS50297">
    <property type="entry name" value="ANK_REP_REGION"/>
    <property type="match status" value="1"/>
</dbReference>
<dbReference type="SUPFAM" id="SSF48403">
    <property type="entry name" value="Ankyrin repeat"/>
    <property type="match status" value="1"/>
</dbReference>
<feature type="repeat" description="ANK" evidence="3">
    <location>
        <begin position="661"/>
        <end position="693"/>
    </location>
</feature>
<dbReference type="SMART" id="SM00248">
    <property type="entry name" value="ANK"/>
    <property type="match status" value="3"/>
</dbReference>
<keyword evidence="1" id="KW-0677">Repeat</keyword>
<dbReference type="GO" id="GO:0005634">
    <property type="term" value="C:nucleus"/>
    <property type="evidence" value="ECO:0007669"/>
    <property type="project" value="TreeGrafter"/>
</dbReference>
<evidence type="ECO:0000256" key="2">
    <source>
        <dbReference type="ARBA" id="ARBA00023043"/>
    </source>
</evidence>
<feature type="compositionally biased region" description="Polar residues" evidence="4">
    <location>
        <begin position="22"/>
        <end position="35"/>
    </location>
</feature>
<dbReference type="InterPro" id="IPR036770">
    <property type="entry name" value="Ankyrin_rpt-contain_sf"/>
</dbReference>
<dbReference type="GO" id="GO:0045944">
    <property type="term" value="P:positive regulation of transcription by RNA polymerase II"/>
    <property type="evidence" value="ECO:0007669"/>
    <property type="project" value="TreeGrafter"/>
</dbReference>
<dbReference type="PROSITE" id="PS50088">
    <property type="entry name" value="ANK_REPEAT"/>
    <property type="match status" value="1"/>
</dbReference>
<feature type="region of interest" description="Disordered" evidence="4">
    <location>
        <begin position="182"/>
        <end position="205"/>
    </location>
</feature>
<name>A0A084AWP5_STACB</name>
<dbReference type="AlphaFoldDB" id="A0A084AWP5"/>
<evidence type="ECO:0000313" key="6">
    <source>
        <dbReference type="Proteomes" id="UP000028045"/>
    </source>
</evidence>
<dbReference type="Pfam" id="PF12796">
    <property type="entry name" value="Ank_2"/>
    <property type="match status" value="1"/>
</dbReference>
<dbReference type="InterPro" id="IPR002110">
    <property type="entry name" value="Ankyrin_rpt"/>
</dbReference>
<evidence type="ECO:0000256" key="1">
    <source>
        <dbReference type="ARBA" id="ARBA00022737"/>
    </source>
</evidence>
<keyword evidence="2 3" id="KW-0040">ANK repeat</keyword>
<dbReference type="PANTHER" id="PTHR24193:SF121">
    <property type="entry name" value="ADA2A-CONTAINING COMPLEX COMPONENT 3, ISOFORM D"/>
    <property type="match status" value="1"/>
</dbReference>
<dbReference type="Proteomes" id="UP000028045">
    <property type="component" value="Unassembled WGS sequence"/>
</dbReference>
<reference evidence="5 6" key="1">
    <citation type="journal article" date="2014" name="BMC Genomics">
        <title>Comparative genome sequencing reveals chemotype-specific gene clusters in the toxigenic black mold Stachybotrys.</title>
        <authorList>
            <person name="Semeiks J."/>
            <person name="Borek D."/>
            <person name="Otwinowski Z."/>
            <person name="Grishin N.V."/>
        </authorList>
    </citation>
    <scope>NUCLEOTIDE SEQUENCE [LARGE SCALE GENOMIC DNA]</scope>
    <source>
        <strain evidence="6">CBS 109288 / IBT 7711</strain>
    </source>
</reference>
<dbReference type="EMBL" id="KL648516">
    <property type="protein sequence ID" value="KEY69724.1"/>
    <property type="molecule type" value="Genomic_DNA"/>
</dbReference>
<feature type="compositionally biased region" description="Polar residues" evidence="4">
    <location>
        <begin position="111"/>
        <end position="125"/>
    </location>
</feature>
<feature type="region of interest" description="Disordered" evidence="4">
    <location>
        <begin position="571"/>
        <end position="592"/>
    </location>
</feature>
<organism evidence="5 6">
    <name type="scientific">Stachybotrys chartarum (strain CBS 109288 / IBT 7711)</name>
    <name type="common">Toxic black mold</name>
    <name type="synonym">Stilbospora chartarum</name>
    <dbReference type="NCBI Taxonomy" id="1280523"/>
    <lineage>
        <taxon>Eukaryota</taxon>
        <taxon>Fungi</taxon>
        <taxon>Dikarya</taxon>
        <taxon>Ascomycota</taxon>
        <taxon>Pezizomycotina</taxon>
        <taxon>Sordariomycetes</taxon>
        <taxon>Hypocreomycetidae</taxon>
        <taxon>Hypocreales</taxon>
        <taxon>Stachybotryaceae</taxon>
        <taxon>Stachybotrys</taxon>
    </lineage>
</organism>
<protein>
    <recommendedName>
        <fullName evidence="7">Ankyrin repeat protein</fullName>
    </recommendedName>
</protein>
<sequence>MACQRPALPTLAIPDNDVVNAGSPSGNSSTTQTGRPSLWKASAQRKMSRLYVYTTLPLDKILEVVNVTSPAEAVPGKDSANKKLNANLDKEPRWLHPRSNTDMGRRITELSHSPTRSPVFPSSTFGRPKAKSEPLRMGPYATFNNAPGPGLAAPFANWAASSPGSTLHGNDAFTDDTAFSHGPAQASCGDAAPPTNGRGFARRTGSGTDTLFEAFLRRTTHLTSSTDHTTGTFHRLLHDKSEPYIQTVRRLVKRFTLTANPRMSMSPISERPQTAWDDDADAPAFSEQPFPLAGDFLNPETLRLSKGPCVPGSEQHETRQCLCYVDDDLPDSPWVLANGLTQAAQQIFQRGVTERDARCTDDYGNTVLHFIVARGSMELFLHALQTKLCGPILNHRNTAGQTFLHLATPQWLKDYPSLRQLLHVLQSQSFDMYAQDHYGRTVFHVFLRLGLDVEKLSPYYDGTRSKRDAFNTNLHLQSAPEGGNPSYLAITELMDLDMVGSERFHNLSRDPADNPEVVRESKLVQNVRLAREKPLLEDENGNNGLHCLALASLSLANVAQKVDPGSRVALELPASPDRSRKRQADPANQLDSSREKLQLRLSLVQSLIAAGVDVNHYNHAGNTPLMAFAAQLPEDDDYKTGREILDLLIDSGANVHARNRVGETALHIAVRCGRKLAVRALVEKRANVHVRDAAKRSLLDVADIKMKSSNYDVPKEYSHYEACRAWLSGQGRAVQRPTANQEWRV</sequence>
<dbReference type="GO" id="GO:0000976">
    <property type="term" value="F:transcription cis-regulatory region binding"/>
    <property type="evidence" value="ECO:0007669"/>
    <property type="project" value="TreeGrafter"/>
</dbReference>
<proteinExistence type="predicted"/>
<evidence type="ECO:0008006" key="7">
    <source>
        <dbReference type="Google" id="ProtNLM"/>
    </source>
</evidence>
<gene>
    <name evidence="5" type="ORF">S7711_03207</name>
</gene>
<keyword evidence="6" id="KW-1185">Reference proteome</keyword>
<feature type="region of interest" description="Disordered" evidence="4">
    <location>
        <begin position="111"/>
        <end position="131"/>
    </location>
</feature>
<dbReference type="PANTHER" id="PTHR24193">
    <property type="entry name" value="ANKYRIN REPEAT PROTEIN"/>
    <property type="match status" value="1"/>
</dbReference>
<dbReference type="Gene3D" id="1.25.40.20">
    <property type="entry name" value="Ankyrin repeat-containing domain"/>
    <property type="match status" value="2"/>
</dbReference>
<feature type="region of interest" description="Disordered" evidence="4">
    <location>
        <begin position="1"/>
        <end position="41"/>
    </location>
</feature>
<dbReference type="OrthoDB" id="194358at2759"/>
<accession>A0A084AWP5</accession>